<protein>
    <recommendedName>
        <fullName evidence="3">Type II-A CRISPR-associated protein Csn2</fullName>
    </recommendedName>
</protein>
<comment type="caution">
    <text evidence="1">The sequence shown here is derived from an EMBL/GenBank/DDBJ whole genome shotgun (WGS) entry which is preliminary data.</text>
</comment>
<gene>
    <name evidence="1" type="ORF">P5G61_21940</name>
</gene>
<evidence type="ECO:0008006" key="3">
    <source>
        <dbReference type="Google" id="ProtNLM"/>
    </source>
</evidence>
<evidence type="ECO:0000313" key="1">
    <source>
        <dbReference type="EMBL" id="MDN4603920.1"/>
    </source>
</evidence>
<dbReference type="Proteomes" id="UP001174205">
    <property type="component" value="Unassembled WGS sequence"/>
</dbReference>
<dbReference type="RefSeq" id="WP_024630901.1">
    <property type="nucleotide sequence ID" value="NZ_JAROCD010000011.1"/>
</dbReference>
<sequence length="232" mass="26498">MNRLFIQEPYCKDDLILLAGTEKKIRAVVGVNLEELISSDEASFKELLSKKVTTAAGFTIMSCNMAGILNEELLIEVIGHVKDIRESFTQLHMLKLEQELEMNHIHDPDWEKKILAIFQDALDNGYSSIWQPEENELARLSSFITSFCERQNIDYSLEIENVSSLAYLVFTDELSKTFKTKVGKLVTFDGDALLMKSFLLKGTFPSVILENTEDHQLKRISIPQYLKTLDNN</sequence>
<organism evidence="1 2">
    <name type="scientific">Paenibacillus vandeheii</name>
    <dbReference type="NCBI Taxonomy" id="3035917"/>
    <lineage>
        <taxon>Bacteria</taxon>
        <taxon>Bacillati</taxon>
        <taxon>Bacillota</taxon>
        <taxon>Bacilli</taxon>
        <taxon>Bacillales</taxon>
        <taxon>Paenibacillaceae</taxon>
        <taxon>Paenibacillus</taxon>
    </lineage>
</organism>
<name>A0ABT8JFM4_9BACL</name>
<reference evidence="1" key="1">
    <citation type="submission" date="2023-03" db="EMBL/GenBank/DDBJ databases">
        <title>MT1 and MT2 Draft Genomes of Novel Species.</title>
        <authorList>
            <person name="Venkateswaran K."/>
        </authorList>
    </citation>
    <scope>NUCLEOTIDE SEQUENCE</scope>
    <source>
        <strain evidence="1">F6_3S_P_1C</strain>
    </source>
</reference>
<evidence type="ECO:0000313" key="2">
    <source>
        <dbReference type="Proteomes" id="UP001174205"/>
    </source>
</evidence>
<keyword evidence="2" id="KW-1185">Reference proteome</keyword>
<proteinExistence type="predicted"/>
<accession>A0ABT8JFM4</accession>
<dbReference type="EMBL" id="JAROCD010000011">
    <property type="protein sequence ID" value="MDN4603920.1"/>
    <property type="molecule type" value="Genomic_DNA"/>
</dbReference>